<evidence type="ECO:0000259" key="6">
    <source>
        <dbReference type="PROSITE" id="PS52015"/>
    </source>
</evidence>
<keyword evidence="2 5" id="KW-0812">Transmembrane</keyword>
<evidence type="ECO:0000313" key="7">
    <source>
        <dbReference type="EMBL" id="GAA6166920.1"/>
    </source>
</evidence>
<dbReference type="NCBIfam" id="TIGR01352">
    <property type="entry name" value="tonB_Cterm"/>
    <property type="match status" value="1"/>
</dbReference>
<dbReference type="Pfam" id="PF03544">
    <property type="entry name" value="TonB_C"/>
    <property type="match status" value="1"/>
</dbReference>
<accession>A0ABQ0A5S6</accession>
<reference evidence="7 8" key="1">
    <citation type="submission" date="2024-04" db="EMBL/GenBank/DDBJ databases">
        <title>Draft genome sequence of Sessilibacter corallicola NBRC 116591.</title>
        <authorList>
            <person name="Miyakawa T."/>
            <person name="Kusuya Y."/>
            <person name="Miura T."/>
        </authorList>
    </citation>
    <scope>NUCLEOTIDE SEQUENCE [LARGE SCALE GENOMIC DNA]</scope>
    <source>
        <strain evidence="7 8">KU-00831-HH</strain>
    </source>
</reference>
<keyword evidence="4 5" id="KW-0472">Membrane</keyword>
<dbReference type="EMBL" id="BAABWN010000002">
    <property type="protein sequence ID" value="GAA6166920.1"/>
    <property type="molecule type" value="Genomic_DNA"/>
</dbReference>
<dbReference type="SUPFAM" id="SSF74653">
    <property type="entry name" value="TolA/TonB C-terminal domain"/>
    <property type="match status" value="1"/>
</dbReference>
<keyword evidence="3 5" id="KW-1133">Transmembrane helix</keyword>
<name>A0ABQ0A5S6_9GAMM</name>
<feature type="domain" description="TonB C-terminal" evidence="6">
    <location>
        <begin position="119"/>
        <end position="210"/>
    </location>
</feature>
<protein>
    <submittedName>
        <fullName evidence="7">Energy transducer TonB</fullName>
    </submittedName>
</protein>
<dbReference type="InterPro" id="IPR037682">
    <property type="entry name" value="TonB_C"/>
</dbReference>
<dbReference type="RefSeq" id="WP_353301718.1">
    <property type="nucleotide sequence ID" value="NZ_BAABWN010000002.1"/>
</dbReference>
<evidence type="ECO:0000256" key="5">
    <source>
        <dbReference type="SAM" id="Phobius"/>
    </source>
</evidence>
<comment type="caution">
    <text evidence="7">The sequence shown here is derived from an EMBL/GenBank/DDBJ whole genome shotgun (WGS) entry which is preliminary data.</text>
</comment>
<dbReference type="PROSITE" id="PS52015">
    <property type="entry name" value="TONB_CTD"/>
    <property type="match status" value="1"/>
</dbReference>
<comment type="subcellular location">
    <subcellularLocation>
        <location evidence="1">Membrane</location>
        <topology evidence="1">Single-pass membrane protein</topology>
    </subcellularLocation>
</comment>
<dbReference type="Proteomes" id="UP001465153">
    <property type="component" value="Unassembled WGS sequence"/>
</dbReference>
<keyword evidence="8" id="KW-1185">Reference proteome</keyword>
<organism evidence="7 8">
    <name type="scientific">Sessilibacter corallicola</name>
    <dbReference type="NCBI Taxonomy" id="2904075"/>
    <lineage>
        <taxon>Bacteria</taxon>
        <taxon>Pseudomonadati</taxon>
        <taxon>Pseudomonadota</taxon>
        <taxon>Gammaproteobacteria</taxon>
        <taxon>Cellvibrionales</taxon>
        <taxon>Cellvibrionaceae</taxon>
        <taxon>Sessilibacter</taxon>
    </lineage>
</organism>
<evidence type="ECO:0000313" key="8">
    <source>
        <dbReference type="Proteomes" id="UP001465153"/>
    </source>
</evidence>
<evidence type="ECO:0000256" key="1">
    <source>
        <dbReference type="ARBA" id="ARBA00004167"/>
    </source>
</evidence>
<dbReference type="InterPro" id="IPR006260">
    <property type="entry name" value="TonB/TolA_C"/>
</dbReference>
<gene>
    <name evidence="7" type="ORF">NBRC116591_07300</name>
</gene>
<evidence type="ECO:0000256" key="3">
    <source>
        <dbReference type="ARBA" id="ARBA00022989"/>
    </source>
</evidence>
<proteinExistence type="predicted"/>
<sequence>MNAIAVFPVVLDRILKWALFLLAGIVLTFVLLMLMAKLVEFNGEPPIEDPGRIVPVSIFDAPPQVQEQITKPEPPAEVVPPPVSPSHVVPTTDPGQGDLIVIPDFIPAIKSDDNPTIDFDSGAPVKRVSASPIYPRRALSRGVEGYVDVRYFVSPAGFTESASIVYSQPNGYFEKSALQAVERWKFQPTEKVGAESYGPIVERIRFSIAQ</sequence>
<evidence type="ECO:0000256" key="2">
    <source>
        <dbReference type="ARBA" id="ARBA00022692"/>
    </source>
</evidence>
<feature type="transmembrane region" description="Helical" evidence="5">
    <location>
        <begin position="17"/>
        <end position="36"/>
    </location>
</feature>
<dbReference type="Gene3D" id="3.30.2420.10">
    <property type="entry name" value="TonB"/>
    <property type="match status" value="1"/>
</dbReference>
<evidence type="ECO:0000256" key="4">
    <source>
        <dbReference type="ARBA" id="ARBA00023136"/>
    </source>
</evidence>